<feature type="region of interest" description="Disordered" evidence="1">
    <location>
        <begin position="651"/>
        <end position="1387"/>
    </location>
</feature>
<accession>K1WQD6</accession>
<feature type="region of interest" description="Disordered" evidence="1">
    <location>
        <begin position="1690"/>
        <end position="1755"/>
    </location>
</feature>
<proteinExistence type="predicted"/>
<dbReference type="EMBL" id="AMBO01000261">
    <property type="protein sequence ID" value="EKD03259.1"/>
    <property type="molecule type" value="Genomic_DNA"/>
</dbReference>
<feature type="compositionally biased region" description="Basic and acidic residues" evidence="1">
    <location>
        <begin position="1691"/>
        <end position="1705"/>
    </location>
</feature>
<feature type="compositionally biased region" description="Polar residues" evidence="1">
    <location>
        <begin position="43"/>
        <end position="56"/>
    </location>
</feature>
<reference evidence="4 5" key="1">
    <citation type="journal article" date="2012" name="Eukaryot. Cell">
        <title>Genome sequence of the Trichosporon asahii environmental strain CBS 8904.</title>
        <authorList>
            <person name="Yang R.Y."/>
            <person name="Li H.T."/>
            <person name="Zhu H."/>
            <person name="Zhou G.P."/>
            <person name="Wang M."/>
            <person name="Wang L."/>
        </authorList>
    </citation>
    <scope>NUCLEOTIDE SEQUENCE [LARGE SCALE GENOMIC DNA]</scope>
    <source>
        <strain evidence="4 5">CBS 8904</strain>
    </source>
</reference>
<evidence type="ECO:0000256" key="1">
    <source>
        <dbReference type="SAM" id="MobiDB-lite"/>
    </source>
</evidence>
<dbReference type="Gene3D" id="2.30.29.30">
    <property type="entry name" value="Pleckstrin-homology domain (PH domain)/Phosphotyrosine-binding domain (PTB)"/>
    <property type="match status" value="1"/>
</dbReference>
<feature type="compositionally biased region" description="Polar residues" evidence="1">
    <location>
        <begin position="941"/>
        <end position="955"/>
    </location>
</feature>
<feature type="compositionally biased region" description="Low complexity" evidence="1">
    <location>
        <begin position="1204"/>
        <end position="1231"/>
    </location>
</feature>
<dbReference type="OMA" id="ASHTWDA"/>
<feature type="compositionally biased region" description="Low complexity" evidence="1">
    <location>
        <begin position="1184"/>
        <end position="1197"/>
    </location>
</feature>
<feature type="compositionally biased region" description="Polar residues" evidence="1">
    <location>
        <begin position="989"/>
        <end position="1002"/>
    </location>
</feature>
<feature type="compositionally biased region" description="Low complexity" evidence="1">
    <location>
        <begin position="1467"/>
        <end position="1476"/>
    </location>
</feature>
<feature type="compositionally biased region" description="Low complexity" evidence="1">
    <location>
        <begin position="824"/>
        <end position="839"/>
    </location>
</feature>
<feature type="region of interest" description="Disordered" evidence="1">
    <location>
        <begin position="601"/>
        <end position="629"/>
    </location>
</feature>
<feature type="compositionally biased region" description="Polar residues" evidence="1">
    <location>
        <begin position="1239"/>
        <end position="1249"/>
    </location>
</feature>
<feature type="region of interest" description="Disordered" evidence="1">
    <location>
        <begin position="1399"/>
        <end position="1649"/>
    </location>
</feature>
<feature type="region of interest" description="Disordered" evidence="1">
    <location>
        <begin position="1"/>
        <end position="188"/>
    </location>
</feature>
<feature type="compositionally biased region" description="Polar residues" evidence="1">
    <location>
        <begin position="140"/>
        <end position="150"/>
    </location>
</feature>
<sequence>MFKRKSAQQNNPQPVAPSAGRPSISSVASSAQPHMGIGDRVMSFNSIETSGSQNTVKNRRMSNFLGLGGKKKDKGKEREDEAESNRQSSFGVNGRNVPANGNGPRPPHQQYTTMAQRQSMSGAGAPQQGVAGDFGPGRPQQHQRAQSLGPQSALGVGRDERGNQPLSPQPMSPVASAGALATYPTTPTPEWRQQFEPIFELFTYQPLKTYVASPPELEMIFAKTSANQVPKQGIPGSPGNDWDAVWLQLSGTSLSMWSMKETRAAAAKGTKVPPMYFNITESSVELFNPLPPPPHRPNSHPHKFIFSLNTAGANQLLFSCPSHHELLRWSNGLRLAAWERSRLEEIYTGHLIRAGRREPPSPLVRGRYEGWVRVRPMGSTDWNRLWLVVNEPSAAAVDDSSTNSKRHSLFGMGKQEQSVQEPNTGVPMASFYAEPRTTKNRTTSLPQLTITNATQAYATFPERLEVMTQNNIMKVVGRISGEAVVIEGGLRESGWVLIMPEQPEEDMQLSPLVPMLRWITAFHDAFKLYGRPQGYSWNPSDPRSLFFAYPQGELRGVSSSQHIVAADTQDLFLTMDEALNANYKLNTPGIRANFIALTQHAYHQRNRPDDSRITEEEEDSGPSGAGAAAAGAVGGAAVGAAAVGAASKRDNDFRLPPLQLGRDDNDLSLGTMDTDRSDLAAAAPSAGSGPLPPPRNVTGRSSTSPPLAGGSGSQTPSAGDPYASGSQTPNQPGAGPSAAFVQPNQPRPVDQQRPGSSGGLYGQPQQQQQQQQARPGSSGAMYNDRQQPQQQQGQRPPSANALYNDQNRQGSRVSSPLAQSHGPAGPSVGAVAQQAQQGGRDSPYGQPTGSSFAGSRQNSLGQMQPESTSRQNSVGPDSTMRQNSFGVSEPRQPGYGGSAGPGDQSRQDSLGDAGRVSPFPAPQQQQNQPQAPQQPRATIAGVTSSLPGQGAKSTNPFQQPPPQSQQFSGPPQQQPPNFTQGALGPQGRNPFQQQPYSQSQEPVQHHRQVSAGSVADSYSTPSQTLQALGVTPERGDSPSQVHDADLGRQDQQQPRTPPVESSSLPPRRASTEALQGVSGPTGSGGPGVSTGAGASGSSAPNTHGGQGGFGAAAGAAGLAGAGAAAATAAALHHRNQQASQAYAAQSQVQDFNQRNNNAAPSNFANNSPANFSTAQNTSPPRSPQKPYQPQQQQQQPFQSPPPAGSSAQPAVSPVASPAGQSKASSSSPRQSDTIHQPRPQRSSGMSNEAASPALSPNLRDEPAALYLMNMVEEPEQAQAQRDATSSQQRQPGRAPGSADAHPSSPPAYQSQGHSYPTSPTYNAPARRPSGARAIPQSNHSHMSNEPISPVSPNRVENGRYHNDGPMQQQQQQSYQQNGAGRGVGVGAAAAATTALAAAAGVGAANGRNKQPVREEDDDADAAAYLAYAEQPLPQPPQPPKSSSPIKESEGRSSFAPSKAAAERRANAEAAAQNKAQTMNVPGGGRRKDNRQQHRGTYNPDDESDEDEDEDEDDQDPPSSPPGPSQQRHGPGGYNAPPPNQYDQRNHYQQQQQYPQQQYQQQQYQQQQYGQQQRGPLPPVPRGGGGGRGESMYGDELAPPSTLRGMSIHDDPGRSRSSSPPAPHRHLPHPNMPPQLAAGVAPAPKHNVWNANFSQEHGHAKKDGKFVELEEPAVQLTKAFTPGGLLQAGMQDKADRSARRQEEVARETGSSLLNIPEKPPPPSTGLVGAVAAHERDRKNAGGIGATLTDRDRERRLAEDRQRKIEELQRQQMDSMSQYGGFPQYGYGMPPQMMGMGGFPVSSSILLLTDIQQYGGGMMNAQAQQQAMMAAQMAYQQTIMAMSQAGSQMGDNDGASVAGGRSPSPAASMRMPGMPGAPGFFPGAGGYGYGMPTPSMYGFPMGMPPMGMGMPGMGMFPGQPQGQGGQPSPGYRPNSMMDGNSPMHTGAGSYNGDRERDAS</sequence>
<feature type="compositionally biased region" description="Polar residues" evidence="1">
    <location>
        <begin position="1306"/>
        <end position="1321"/>
    </location>
</feature>
<feature type="compositionally biased region" description="Gly residues" evidence="1">
    <location>
        <begin position="1079"/>
        <end position="1094"/>
    </location>
</feature>
<dbReference type="SUPFAM" id="SSF50729">
    <property type="entry name" value="PH domain-like"/>
    <property type="match status" value="1"/>
</dbReference>
<gene>
    <name evidence="4" type="ORF">A1Q2_02480</name>
</gene>
<dbReference type="Pfam" id="PF00169">
    <property type="entry name" value="PH"/>
    <property type="match status" value="1"/>
</dbReference>
<dbReference type="InterPro" id="IPR001849">
    <property type="entry name" value="PH_domain"/>
</dbReference>
<feature type="compositionally biased region" description="Low complexity" evidence="1">
    <location>
        <begin position="1540"/>
        <end position="1574"/>
    </location>
</feature>
<feature type="compositionally biased region" description="Low complexity" evidence="1">
    <location>
        <begin position="762"/>
        <end position="797"/>
    </location>
</feature>
<dbReference type="STRING" id="1220162.K1WQD6"/>
<dbReference type="Pfam" id="PF25381">
    <property type="entry name" value="PH_26"/>
    <property type="match status" value="1"/>
</dbReference>
<feature type="compositionally biased region" description="Polar residues" evidence="1">
    <location>
        <begin position="1016"/>
        <end position="1026"/>
    </location>
</feature>
<evidence type="ECO:0000313" key="5">
    <source>
        <dbReference type="Proteomes" id="UP000006757"/>
    </source>
</evidence>
<keyword evidence="5" id="KW-1185">Reference proteome</keyword>
<feature type="compositionally biased region" description="Low complexity" evidence="1">
    <location>
        <begin position="922"/>
        <end position="935"/>
    </location>
</feature>
<feature type="compositionally biased region" description="Pro residues" evidence="1">
    <location>
        <begin position="1432"/>
        <end position="1441"/>
    </location>
</feature>
<feature type="compositionally biased region" description="Low complexity" evidence="1">
    <location>
        <begin position="1367"/>
        <end position="1378"/>
    </location>
</feature>
<dbReference type="HOGENOM" id="CLU_002684_0_0_1"/>
<dbReference type="Proteomes" id="UP000006757">
    <property type="component" value="Unassembled WGS sequence"/>
</dbReference>
<feature type="compositionally biased region" description="Acidic residues" evidence="1">
    <location>
        <begin position="1499"/>
        <end position="1515"/>
    </location>
</feature>
<evidence type="ECO:0000259" key="2">
    <source>
        <dbReference type="Pfam" id="PF00169"/>
    </source>
</evidence>
<feature type="compositionally biased region" description="Polar residues" evidence="1">
    <location>
        <begin position="23"/>
        <end position="32"/>
    </location>
</feature>
<feature type="region of interest" description="Disordered" evidence="1">
    <location>
        <begin position="1914"/>
        <end position="1957"/>
    </location>
</feature>
<name>K1WQD6_TRIAC</name>
<dbReference type="InterPro" id="IPR011993">
    <property type="entry name" value="PH-like_dom_sf"/>
</dbReference>
<evidence type="ECO:0000259" key="3">
    <source>
        <dbReference type="Pfam" id="PF25381"/>
    </source>
</evidence>
<feature type="compositionally biased region" description="Polar residues" evidence="1">
    <location>
        <begin position="1335"/>
        <end position="1346"/>
    </location>
</feature>
<organism evidence="4 5">
    <name type="scientific">Trichosporon asahii var. asahii (strain CBS 8904)</name>
    <name type="common">Yeast</name>
    <dbReference type="NCBI Taxonomy" id="1220162"/>
    <lineage>
        <taxon>Eukaryota</taxon>
        <taxon>Fungi</taxon>
        <taxon>Dikarya</taxon>
        <taxon>Basidiomycota</taxon>
        <taxon>Agaricomycotina</taxon>
        <taxon>Tremellomycetes</taxon>
        <taxon>Trichosporonales</taxon>
        <taxon>Trichosporonaceae</taxon>
        <taxon>Trichosporon</taxon>
    </lineage>
</organism>
<feature type="compositionally biased region" description="Polar residues" evidence="1">
    <location>
        <begin position="109"/>
        <end position="121"/>
    </location>
</feature>
<feature type="compositionally biased region" description="Polar residues" evidence="1">
    <location>
        <begin position="1049"/>
        <end position="1064"/>
    </location>
</feature>
<feature type="compositionally biased region" description="Low complexity" evidence="1">
    <location>
        <begin position="679"/>
        <end position="689"/>
    </location>
</feature>
<feature type="region of interest" description="Disordered" evidence="1">
    <location>
        <begin position="1844"/>
        <end position="1865"/>
    </location>
</feature>
<dbReference type="eggNOG" id="ENOG502QPV9">
    <property type="taxonomic scope" value="Eukaryota"/>
</dbReference>
<dbReference type="InterPro" id="IPR058155">
    <property type="entry name" value="Skg3/CAF120-like_PH"/>
</dbReference>
<dbReference type="OrthoDB" id="5563754at2759"/>
<protein>
    <recommendedName>
        <fullName evidence="6">PH domain-containing protein</fullName>
    </recommendedName>
</protein>
<feature type="compositionally biased region" description="Polar residues" evidence="1">
    <location>
        <begin position="845"/>
        <end position="886"/>
    </location>
</feature>
<feature type="compositionally biased region" description="Low complexity" evidence="1">
    <location>
        <begin position="1421"/>
        <end position="1431"/>
    </location>
</feature>
<comment type="caution">
    <text evidence="4">The sequence shown here is derived from an EMBL/GenBank/DDBJ whole genome shotgun (WGS) entry which is preliminary data.</text>
</comment>
<feature type="domain" description="PH" evidence="2">
    <location>
        <begin position="241"/>
        <end position="336"/>
    </location>
</feature>
<dbReference type="InParanoid" id="K1WQD6"/>
<feature type="compositionally biased region" description="Polar residues" evidence="1">
    <location>
        <begin position="1277"/>
        <end position="1290"/>
    </location>
</feature>
<feature type="compositionally biased region" description="Polar residues" evidence="1">
    <location>
        <begin position="801"/>
        <end position="818"/>
    </location>
</feature>
<feature type="domain" description="Skg3/CAF120-like PH-like" evidence="3">
    <location>
        <begin position="366"/>
        <end position="547"/>
    </location>
</feature>
<evidence type="ECO:0008006" key="6">
    <source>
        <dbReference type="Google" id="ProtNLM"/>
    </source>
</evidence>
<evidence type="ECO:0000313" key="4">
    <source>
        <dbReference type="EMBL" id="EKD03259.1"/>
    </source>
</evidence>
<feature type="compositionally biased region" description="Low complexity" evidence="1">
    <location>
        <begin position="1112"/>
        <end position="1172"/>
    </location>
</feature>
<feature type="compositionally biased region" description="Low complexity" evidence="1">
    <location>
        <begin position="1399"/>
        <end position="1408"/>
    </location>
</feature>